<name>A8MBY3_CALMQ</name>
<gene>
    <name evidence="2" type="ordered locus">Cmaq_0481</name>
</gene>
<protein>
    <submittedName>
        <fullName evidence="2">Conserved TM helix repeat-containing protein</fullName>
    </submittedName>
</protein>
<feature type="transmembrane region" description="Helical" evidence="1">
    <location>
        <begin position="213"/>
        <end position="231"/>
    </location>
</feature>
<evidence type="ECO:0000256" key="1">
    <source>
        <dbReference type="SAM" id="Phobius"/>
    </source>
</evidence>
<dbReference type="HOGENOM" id="CLU_996122_0_0_2"/>
<dbReference type="AlphaFoldDB" id="A8MBY3"/>
<keyword evidence="1" id="KW-0812">Transmembrane</keyword>
<dbReference type="eggNOG" id="arCOG01572">
    <property type="taxonomic scope" value="Archaea"/>
</dbReference>
<dbReference type="STRING" id="397948.Cmaq_0481"/>
<evidence type="ECO:0000313" key="3">
    <source>
        <dbReference type="Proteomes" id="UP000001137"/>
    </source>
</evidence>
<dbReference type="RefSeq" id="WP_012185546.1">
    <property type="nucleotide sequence ID" value="NC_009954.1"/>
</dbReference>
<evidence type="ECO:0000313" key="2">
    <source>
        <dbReference type="EMBL" id="ABW01326.1"/>
    </source>
</evidence>
<feature type="transmembrane region" description="Helical" evidence="1">
    <location>
        <begin position="146"/>
        <end position="165"/>
    </location>
</feature>
<feature type="transmembrane region" description="Helical" evidence="1">
    <location>
        <begin position="237"/>
        <end position="261"/>
    </location>
</feature>
<keyword evidence="3" id="KW-1185">Reference proteome</keyword>
<dbReference type="GeneID" id="5709674"/>
<reference evidence="2 3" key="1">
    <citation type="submission" date="2007-10" db="EMBL/GenBank/DDBJ databases">
        <title>Complete sequence of Caldivirga maquilingensis IC-167.</title>
        <authorList>
            <consortium name="US DOE Joint Genome Institute"/>
            <person name="Copeland A."/>
            <person name="Lucas S."/>
            <person name="Lapidus A."/>
            <person name="Barry K."/>
            <person name="Glavina del Rio T."/>
            <person name="Dalin E."/>
            <person name="Tice H."/>
            <person name="Pitluck S."/>
            <person name="Saunders E."/>
            <person name="Brettin T."/>
            <person name="Bruce D."/>
            <person name="Detter J.C."/>
            <person name="Han C."/>
            <person name="Schmutz J."/>
            <person name="Larimer F."/>
            <person name="Land M."/>
            <person name="Hauser L."/>
            <person name="Kyrpides N."/>
            <person name="Ivanova N."/>
            <person name="Biddle J.F."/>
            <person name="Zhang Z."/>
            <person name="Fitz-Gibbon S.T."/>
            <person name="Lowe T.M."/>
            <person name="Saltikov C."/>
            <person name="House C.H."/>
            <person name="Richardson P."/>
        </authorList>
    </citation>
    <scope>NUCLEOTIDE SEQUENCE [LARGE SCALE GENOMIC DNA]</scope>
    <source>
        <strain evidence="3">ATCC 700844 / DSM 13496 / JCM 10307 / IC-167</strain>
    </source>
</reference>
<keyword evidence="1" id="KW-1133">Transmembrane helix</keyword>
<dbReference type="EMBL" id="CP000852">
    <property type="protein sequence ID" value="ABW01326.1"/>
    <property type="molecule type" value="Genomic_DNA"/>
</dbReference>
<proteinExistence type="predicted"/>
<organism evidence="2 3">
    <name type="scientific">Caldivirga maquilingensis (strain ATCC 700844 / DSM 13496 / JCM 10307 / IC-167)</name>
    <dbReference type="NCBI Taxonomy" id="397948"/>
    <lineage>
        <taxon>Archaea</taxon>
        <taxon>Thermoproteota</taxon>
        <taxon>Thermoprotei</taxon>
        <taxon>Thermoproteales</taxon>
        <taxon>Thermoproteaceae</taxon>
        <taxon>Caldivirga</taxon>
    </lineage>
</organism>
<sequence>MINPLIAYALLAGDPIPAVVWAVIYFVVTVIVGYIIALIAAVILRRLLPGLAKQIGLSMDMVNTSIGGVEATIMLISIAIALTYITPYLGMASTYVTMIADYLPYLAGLIILLTLGLLLVDALTLYIQRRVGAEEYISLVMNILRFGLYAVLITIAVTWAIFHWITAINPYLFYDIIIGSVVLYAGISIVNKAVSDISKAHPEMSGMLDYGKLVLYAVIILVAIAIIVQPFPNVTQVLYALAWGLAIAFAIVVAPLAYAMAKKALT</sequence>
<feature type="transmembrane region" description="Helical" evidence="1">
    <location>
        <begin position="171"/>
        <end position="193"/>
    </location>
</feature>
<feature type="transmembrane region" description="Helical" evidence="1">
    <location>
        <begin position="20"/>
        <end position="44"/>
    </location>
</feature>
<dbReference type="Proteomes" id="UP000001137">
    <property type="component" value="Chromosome"/>
</dbReference>
<accession>A8MBY3</accession>
<feature type="transmembrane region" description="Helical" evidence="1">
    <location>
        <begin position="65"/>
        <end position="85"/>
    </location>
</feature>
<feature type="transmembrane region" description="Helical" evidence="1">
    <location>
        <begin position="105"/>
        <end position="126"/>
    </location>
</feature>
<dbReference type="KEGG" id="cma:Cmaq_0481"/>
<keyword evidence="1" id="KW-0472">Membrane</keyword>